<dbReference type="UniPathway" id="UPA00378"/>
<dbReference type="InterPro" id="IPR005599">
    <property type="entry name" value="GPI_mannosylTrfase"/>
</dbReference>
<dbReference type="PANTHER" id="PTHR22760:SF1">
    <property type="entry name" value="DOL-P-MAN:MAN(7)GLCNAC(2)-PP-DOL ALPHA-1,6-MANNOSYLTRANSFERASE"/>
    <property type="match status" value="1"/>
</dbReference>
<evidence type="ECO:0000256" key="10">
    <source>
        <dbReference type="ARBA" id="ARBA00044721"/>
    </source>
</evidence>
<reference evidence="14" key="1">
    <citation type="submission" date="2012-06" db="EMBL/GenBank/DDBJ databases">
        <title>The genome sequence of Coniosporium apollinis CBS 100218.</title>
        <authorList>
            <consortium name="The Broad Institute Genome Sequencing Platform"/>
            <person name="Cuomo C."/>
            <person name="Gorbushina A."/>
            <person name="Noack S."/>
            <person name="Walker B."/>
            <person name="Young S.K."/>
            <person name="Zeng Q."/>
            <person name="Gargeya S."/>
            <person name="Fitzgerald M."/>
            <person name="Haas B."/>
            <person name="Abouelleil A."/>
            <person name="Alvarado L."/>
            <person name="Arachchi H.M."/>
            <person name="Berlin A.M."/>
            <person name="Chapman S.B."/>
            <person name="Goldberg J."/>
            <person name="Griggs A."/>
            <person name="Gujja S."/>
            <person name="Hansen M."/>
            <person name="Howarth C."/>
            <person name="Imamovic A."/>
            <person name="Larimer J."/>
            <person name="McCowan C."/>
            <person name="Montmayeur A."/>
            <person name="Murphy C."/>
            <person name="Neiman D."/>
            <person name="Pearson M."/>
            <person name="Priest M."/>
            <person name="Roberts A."/>
            <person name="Saif S."/>
            <person name="Shea T."/>
            <person name="Sisk P."/>
            <person name="Sykes S."/>
            <person name="Wortman J."/>
            <person name="Nusbaum C."/>
            <person name="Birren B."/>
        </authorList>
    </citation>
    <scope>NUCLEOTIDE SEQUENCE [LARGE SCALE GENOMIC DNA]</scope>
    <source>
        <strain evidence="14">CBS 100218</strain>
    </source>
</reference>
<evidence type="ECO:0000256" key="9">
    <source>
        <dbReference type="ARBA" id="ARBA00023136"/>
    </source>
</evidence>
<evidence type="ECO:0000256" key="2">
    <source>
        <dbReference type="ARBA" id="ARBA00004922"/>
    </source>
</evidence>
<evidence type="ECO:0000256" key="7">
    <source>
        <dbReference type="ARBA" id="ARBA00022824"/>
    </source>
</evidence>
<evidence type="ECO:0000256" key="3">
    <source>
        <dbReference type="ARBA" id="ARBA00007063"/>
    </source>
</evidence>
<keyword evidence="5" id="KW-0808">Transferase</keyword>
<feature type="transmembrane region" description="Helical" evidence="12">
    <location>
        <begin position="289"/>
        <end position="306"/>
    </location>
</feature>
<comment type="catalytic activity">
    <reaction evidence="11">
        <text>an alpha-D-Man-(1-&gt;2)-alpha-D-Man-(1-&gt;2)-alpha-D-Man-(1-&gt;3)-[alpha-D-Man-(1-&gt;2)-alpha-D-Man-(1-&gt;3)-alpha-D-Man-(1-&gt;6)]-beta-D-Man-(1-&gt;4)-beta-D-GlcNAc-(1-&gt;4)-alpha-D-GlcNAc-diphospho-di-trans,poly-cis-dolichol + a di-trans,poly-cis-dolichyl beta-D-mannosyl phosphate = an alpha-D-Man-(1-&gt;2)-alpha-D-Man-(1-&gt;2)-alpha-D-Man-(1-&gt;3)-[alpha-D-Man-(1-&gt;2)-alpha-D-Man-(1-&gt;3)-[alpha-D-Man-(1-&gt;6)]-alpha-D-Man-(1-&gt;6)]-beta-D-Man-(1-&gt;4)-beta-D-GlcNAc-(1-&gt;4)-alpha-D-GlcNAc-diphospho-di-trans,poly-cis-dolichol + a di-trans,poly-cis-dolichyl phosphate + H(+)</text>
        <dbReference type="Rhea" id="RHEA:29535"/>
        <dbReference type="Rhea" id="RHEA-COMP:19498"/>
        <dbReference type="Rhea" id="RHEA-COMP:19501"/>
        <dbReference type="Rhea" id="RHEA-COMP:19518"/>
        <dbReference type="Rhea" id="RHEA-COMP:19519"/>
        <dbReference type="ChEBI" id="CHEBI:15378"/>
        <dbReference type="ChEBI" id="CHEBI:57683"/>
        <dbReference type="ChEBI" id="CHEBI:58211"/>
        <dbReference type="ChEBI" id="CHEBI:132517"/>
        <dbReference type="ChEBI" id="CHEBI:132519"/>
        <dbReference type="EC" id="2.4.1.260"/>
    </reaction>
    <physiologicalReaction direction="left-to-right" evidence="11">
        <dbReference type="Rhea" id="RHEA:29536"/>
    </physiologicalReaction>
</comment>
<evidence type="ECO:0000256" key="8">
    <source>
        <dbReference type="ARBA" id="ARBA00022989"/>
    </source>
</evidence>
<dbReference type="Proteomes" id="UP000016924">
    <property type="component" value="Unassembled WGS sequence"/>
</dbReference>
<evidence type="ECO:0000256" key="12">
    <source>
        <dbReference type="RuleBase" id="RU363075"/>
    </source>
</evidence>
<protein>
    <recommendedName>
        <fullName evidence="12">Mannosyltransferase</fullName>
        <ecNumber evidence="12">2.4.1.-</ecNumber>
    </recommendedName>
</protein>
<dbReference type="AlphaFoldDB" id="R7YIX6"/>
<comment type="function">
    <text evidence="10">Mannosyltransferase that operates in the biosynthetic pathway of dolichol-linked oligosaccharides, the glycan precursors employed in protein asparagine (N)-glycosylation. The assembly of dolichol-linked oligosaccharides begins on the cytosolic side of the endoplasmic reticulum membrane and finishes in its lumen. The sequential addition of sugars to dolichol pyrophosphate produces dolichol-linked oligosaccharides containing fourteen sugars, including two GlcNAcs, nine mannoses and three glucoses. Once assembled, the oligosaccharide is transferred from the lipid to nascent proteins by oligosaccharyltransferases. In the lumen of the endoplasmic reticulum, adds the eighth mannose residue in an alpha-1,6 linkage onto Man(7)GlcNAc(2)-PP-dolichol to produce Man(8)GlcNAc(2)-PP-dolichol.</text>
</comment>
<evidence type="ECO:0000256" key="1">
    <source>
        <dbReference type="ARBA" id="ARBA00004477"/>
    </source>
</evidence>
<evidence type="ECO:0000313" key="13">
    <source>
        <dbReference type="EMBL" id="EON61877.1"/>
    </source>
</evidence>
<dbReference type="OMA" id="WWVEVRM"/>
<feature type="transmembrane region" description="Helical" evidence="12">
    <location>
        <begin position="151"/>
        <end position="173"/>
    </location>
</feature>
<keyword evidence="9 12" id="KW-0472">Membrane</keyword>
<evidence type="ECO:0000256" key="6">
    <source>
        <dbReference type="ARBA" id="ARBA00022692"/>
    </source>
</evidence>
<dbReference type="GO" id="GO:0052917">
    <property type="term" value="F:dol-P-Man:Man(7)GlcNAc(2)-PP-Dol alpha-1,6-mannosyltransferase activity"/>
    <property type="evidence" value="ECO:0007669"/>
    <property type="project" value="UniProtKB-EC"/>
</dbReference>
<keyword evidence="14" id="KW-1185">Reference proteome</keyword>
<feature type="transmembrane region" description="Helical" evidence="12">
    <location>
        <begin position="369"/>
        <end position="390"/>
    </location>
</feature>
<feature type="transmembrane region" description="Helical" evidence="12">
    <location>
        <begin position="337"/>
        <end position="357"/>
    </location>
</feature>
<dbReference type="GO" id="GO:0006487">
    <property type="term" value="P:protein N-linked glycosylation"/>
    <property type="evidence" value="ECO:0007669"/>
    <property type="project" value="TreeGrafter"/>
</dbReference>
<evidence type="ECO:0000256" key="4">
    <source>
        <dbReference type="ARBA" id="ARBA00022676"/>
    </source>
</evidence>
<keyword evidence="6 12" id="KW-0812">Transmembrane</keyword>
<sequence length="570" mass="63852">MNPLLESTLSLLIPTIILIYLFWAPFTKVEESFNIQAIHDILTYGIPTKDVNLRLAEEYDHVTFTGSVPRTFVGALVLAGLSKPWLGWLRTAFQAQLLARGILGLLNAAALTYLRRAATKVYGKTAGIWFVLLQASQFHVMYYASRTLPNMYAFCLSTVALASCLLVVGDPLSDVRDGTHKYQRLCLYLLTLAGVIFRSELAILVGTITLVFLLIYRSPLPRASILPGIAGLAIGLLLTIPVDTFFWRTYPKPLWPELEAFWYNTIQGKSSDWGTSPWHYYFLNAVPKLLLNPLTYLLLIPVAVINPATRKASTRLLLPLLSFVALYSLLPHKEWRFIIYVIPGLTAVAAAGAAWIWDRRAKSTTHRLLSLALVGSVLASFAASFALLAVSSTNYPGGEAMIRLHSIMANETGVVRIHADNLACQTGLTRFLEHVPVETASDDAGVLRPTSKLLVDKTDDTDKLLNPAFWVQFDYALAERPEKAIGKWEVLDTVYGFAGVELVRPERSSEDARTEEGMGQAEDGSIEQKNLRGIWRIWHQLERKFSPITRGWWIRVKMEPKIHILKRLEM</sequence>
<organism evidence="13 14">
    <name type="scientific">Coniosporium apollinis (strain CBS 100218)</name>
    <name type="common">Rock-inhabiting black yeast</name>
    <dbReference type="NCBI Taxonomy" id="1168221"/>
    <lineage>
        <taxon>Eukaryota</taxon>
        <taxon>Fungi</taxon>
        <taxon>Dikarya</taxon>
        <taxon>Ascomycota</taxon>
        <taxon>Pezizomycotina</taxon>
        <taxon>Dothideomycetes</taxon>
        <taxon>Dothideomycetes incertae sedis</taxon>
        <taxon>Coniosporium</taxon>
    </lineage>
</organism>
<keyword evidence="7 12" id="KW-0256">Endoplasmic reticulum</keyword>
<dbReference type="RefSeq" id="XP_007777194.1">
    <property type="nucleotide sequence ID" value="XM_007779004.1"/>
</dbReference>
<dbReference type="PANTHER" id="PTHR22760">
    <property type="entry name" value="GLYCOSYLTRANSFERASE"/>
    <property type="match status" value="1"/>
</dbReference>
<feature type="transmembrane region" description="Helical" evidence="12">
    <location>
        <begin position="312"/>
        <end position="330"/>
    </location>
</feature>
<proteinExistence type="inferred from homology"/>
<feature type="transmembrane region" description="Helical" evidence="12">
    <location>
        <begin position="228"/>
        <end position="247"/>
    </location>
</feature>
<feature type="transmembrane region" description="Helical" evidence="12">
    <location>
        <begin position="93"/>
        <end position="114"/>
    </location>
</feature>
<evidence type="ECO:0000313" key="14">
    <source>
        <dbReference type="Proteomes" id="UP000016924"/>
    </source>
</evidence>
<dbReference type="EMBL" id="JH767557">
    <property type="protein sequence ID" value="EON61877.1"/>
    <property type="molecule type" value="Genomic_DNA"/>
</dbReference>
<keyword evidence="8 12" id="KW-1133">Transmembrane helix</keyword>
<keyword evidence="4 12" id="KW-0328">Glycosyltransferase</keyword>
<comment type="pathway">
    <text evidence="2">Protein modification; protein glycosylation.</text>
</comment>
<dbReference type="EC" id="2.4.1.-" evidence="12"/>
<gene>
    <name evidence="13" type="ORF">W97_01095</name>
</gene>
<dbReference type="eggNOG" id="KOG2516">
    <property type="taxonomic scope" value="Eukaryota"/>
</dbReference>
<evidence type="ECO:0000256" key="11">
    <source>
        <dbReference type="ARBA" id="ARBA00048899"/>
    </source>
</evidence>
<comment type="similarity">
    <text evidence="3 12">Belongs to the glycosyltransferase 22 family.</text>
</comment>
<accession>R7YIX6</accession>
<name>R7YIX6_CONA1</name>
<dbReference type="GeneID" id="19898406"/>
<comment type="subcellular location">
    <subcellularLocation>
        <location evidence="1 12">Endoplasmic reticulum membrane</location>
        <topology evidence="1 12">Multi-pass membrane protein</topology>
    </subcellularLocation>
</comment>
<feature type="transmembrane region" description="Helical" evidence="12">
    <location>
        <begin position="7"/>
        <end position="26"/>
    </location>
</feature>
<dbReference type="OrthoDB" id="19039at2759"/>
<dbReference type="STRING" id="1168221.R7YIX6"/>
<evidence type="ECO:0000256" key="5">
    <source>
        <dbReference type="ARBA" id="ARBA00022679"/>
    </source>
</evidence>
<dbReference type="Pfam" id="PF03901">
    <property type="entry name" value="Glyco_transf_22"/>
    <property type="match status" value="1"/>
</dbReference>
<dbReference type="GO" id="GO:0005789">
    <property type="term" value="C:endoplasmic reticulum membrane"/>
    <property type="evidence" value="ECO:0007669"/>
    <property type="project" value="UniProtKB-SubCell"/>
</dbReference>
<feature type="transmembrane region" description="Helical" evidence="12">
    <location>
        <begin position="185"/>
        <end position="216"/>
    </location>
</feature>
<dbReference type="HOGENOM" id="CLU_008917_4_1_1"/>